<reference evidence="2 3" key="1">
    <citation type="journal article" date="2001" name="Nature">
        <title>Initial sequencing and analysis of the human genome.</title>
        <authorList>
            <consortium name="International Human Genome Sequencing Consortium"/>
            <person name="Lander E.S."/>
            <person name="Linton L.M."/>
            <person name="Birren B."/>
            <person name="Nusbaum C."/>
            <person name="Zody M.C."/>
            <person name="Baldwin J."/>
            <person name="Devon K."/>
            <person name="Dewar K."/>
            <person name="Doyle M."/>
            <person name="FitzHugh W."/>
            <person name="Funke R."/>
            <person name="Gage D."/>
            <person name="Harris K."/>
            <person name="Heaford A."/>
            <person name="Howland J."/>
            <person name="Kann L."/>
            <person name="Lehoczky J."/>
            <person name="LeVine R."/>
            <person name="McEwan P."/>
            <person name="McKernan K."/>
            <person name="Meldrim J."/>
            <person name="Mesirov J.P."/>
            <person name="Miranda C."/>
            <person name="Morris W."/>
            <person name="Naylor J."/>
            <person name="Raymond C."/>
            <person name="Rosetti M."/>
            <person name="Santos R."/>
            <person name="Sheridan A."/>
            <person name="Sougnez C."/>
            <person name="Stange-Thomann N."/>
            <person name="Stojanovic N."/>
            <person name="Subramanian A."/>
            <person name="Wyman D."/>
            <person name="Rogers J."/>
            <person name="Sulston J."/>
            <person name="Ainscough R."/>
            <person name="Beck S."/>
            <person name="Bentley D."/>
            <person name="Burton J."/>
            <person name="Clee C."/>
            <person name="Carter N."/>
            <person name="Coulson A."/>
            <person name="Deadman R."/>
            <person name="Deloukas P."/>
            <person name="Dunham A."/>
            <person name="Dunham I."/>
            <person name="Durbin R."/>
            <person name="French L."/>
            <person name="Grafham D."/>
            <person name="Gregory S."/>
            <person name="Hubbard T."/>
            <person name="Humphray S."/>
            <person name="Hunt A."/>
            <person name="Jones M."/>
            <person name="Lloyd C."/>
            <person name="McMurray A."/>
            <person name="Matthews L."/>
            <person name="Mercer S."/>
            <person name="Milne S."/>
            <person name="Mullikin J.C."/>
            <person name="Mungall A."/>
            <person name="Plumb R."/>
            <person name="Ross M."/>
            <person name="Shownkeen R."/>
            <person name="Sims S."/>
            <person name="Waterston R.H."/>
            <person name="Wilson R.K."/>
            <person name="Hillier L.W."/>
            <person name="McPherson J.D."/>
            <person name="Marra M.A."/>
            <person name="Mardis E.R."/>
            <person name="Fulton L.A."/>
            <person name="Chinwalla A.T."/>
            <person name="Pepin K.H."/>
            <person name="Gish W.R."/>
            <person name="Chissoe S.L."/>
            <person name="Wendl M.C."/>
            <person name="Delehaunty K.D."/>
            <person name="Miner T.L."/>
            <person name="Delehaunty A."/>
            <person name="Kramer J.B."/>
            <person name="Cook L.L."/>
            <person name="Fulton R.S."/>
            <person name="Johnson D.L."/>
            <person name="Minx P.J."/>
            <person name="Clifton S.W."/>
            <person name="Hawkins T."/>
            <person name="Branscomb E."/>
            <person name="Predki P."/>
            <person name="Richardson P."/>
            <person name="Wenning S."/>
            <person name="Slezak T."/>
            <person name="Doggett N."/>
            <person name="Cheng J.F."/>
            <person name="Olsen A."/>
            <person name="Lucas S."/>
            <person name="Elkin C."/>
            <person name="Uberbacher E."/>
            <person name="Frazier M."/>
            <person name="Gibbs R.A."/>
            <person name="Muzny D.M."/>
            <person name="Scherer S.E."/>
            <person name="Bouck J.B."/>
            <person name="Sodergren E.J."/>
            <person name="Worley K.C."/>
            <person name="Rives C.M."/>
            <person name="Gorrell J.H."/>
            <person name="Metzker M.L."/>
            <person name="Naylor S.L."/>
            <person name="Kucherlapati R.S."/>
            <person name="Nelson D.L."/>
            <person name="Weinstock G.M."/>
            <person name="Sakaki Y."/>
            <person name="Fujiyama A."/>
            <person name="Hattori M."/>
            <person name="Yada T."/>
            <person name="Toyoda A."/>
            <person name="Itoh T."/>
            <person name="Kawagoe C."/>
            <person name="Watanabe H."/>
            <person name="Totoki Y."/>
            <person name="Taylor T."/>
            <person name="Weissenbach J."/>
            <person name="Heilig R."/>
            <person name="Saurin W."/>
            <person name="Artiguenave F."/>
            <person name="Brottier P."/>
            <person name="Bruls T."/>
            <person name="Pelletier E."/>
            <person name="Robert C."/>
            <person name="Wincker P."/>
            <person name="Smith D.R."/>
            <person name="Doucette-Stamm L."/>
            <person name="Rubenfield M."/>
            <person name="Weinstock K."/>
            <person name="Lee H.M."/>
            <person name="Dubois J."/>
            <person name="Rosenthal A."/>
            <person name="Platzer M."/>
            <person name="Nyakatura G."/>
            <person name="Taudien S."/>
            <person name="Rump A."/>
            <person name="Yang H."/>
            <person name="Yu J."/>
            <person name="Wang J."/>
            <person name="Huang G."/>
            <person name="Gu J."/>
            <person name="Hood L."/>
            <person name="Rowen L."/>
            <person name="Madan A."/>
            <person name="Qin S."/>
            <person name="Davis R.W."/>
            <person name="Federspiel N.A."/>
            <person name="Abola A.P."/>
            <person name="Proctor M.J."/>
            <person name="Myers R.M."/>
            <person name="Schmutz J."/>
            <person name="Dickson M."/>
            <person name="Grimwood J."/>
            <person name="Cox D.R."/>
            <person name="Olson M.V."/>
            <person name="Kaul R."/>
            <person name="Raymond C."/>
            <person name="Shimizu N."/>
            <person name="Kawasaki K."/>
            <person name="Minoshima S."/>
            <person name="Evans G.A."/>
            <person name="Athanasiou M."/>
            <person name="Schultz R."/>
            <person name="Roe B.A."/>
            <person name="Chen F."/>
            <person name="Pan H."/>
            <person name="Ramser J."/>
            <person name="Lehrach H."/>
            <person name="Reinhardt R."/>
            <person name="McCombie W.R."/>
            <person name="de la Bastide M."/>
            <person name="Dedhia N."/>
            <person name="Blocker H."/>
            <person name="Hornischer K."/>
            <person name="Nordsiek G."/>
            <person name="Agarwala R."/>
            <person name="Aravind L."/>
            <person name="Bailey J.A."/>
            <person name="Bateman A."/>
            <person name="Batzoglou S."/>
            <person name="Birney E."/>
            <person name="Bork P."/>
            <person name="Brown D.G."/>
            <person name="Burge C.B."/>
            <person name="Cerutti L."/>
            <person name="Chen H.C."/>
            <person name="Church D."/>
            <person name="Clamp M."/>
            <person name="Copley R.R."/>
            <person name="Doerks T."/>
            <person name="Eddy S.R."/>
            <person name="Eichler E.E."/>
            <person name="Furey T.S."/>
            <person name="Galagan J."/>
            <person name="Gilbert J.G."/>
            <person name="Harmon C."/>
            <person name="Hayashizaki Y."/>
            <person name="Haussler D."/>
            <person name="Hermjakob H."/>
            <person name="Hokamp K."/>
            <person name="Jang W."/>
            <person name="Johnson L.S."/>
            <person name="Jones T.A."/>
            <person name="Kasif S."/>
            <person name="Kaspryzk A."/>
            <person name="Kennedy S."/>
            <person name="Kent W.J."/>
            <person name="Kitts P."/>
            <person name="Koonin E.V."/>
            <person name="Korf I."/>
            <person name="Kulp D."/>
            <person name="Lancet D."/>
            <person name="Lowe T.M."/>
            <person name="McLysaght A."/>
            <person name="Mikkelsen T."/>
            <person name="Moran J.V."/>
            <person name="Mulder N."/>
            <person name="Pollara V.J."/>
            <person name="Ponting C.P."/>
            <person name="Schuler G."/>
            <person name="Schultz J."/>
            <person name="Slater G."/>
            <person name="Smit A.F."/>
            <person name="Stupka E."/>
            <person name="Szustakowski J."/>
            <person name="Thierry-Mieg D."/>
            <person name="Thierry-Mieg J."/>
            <person name="Wagner L."/>
            <person name="Wallis J."/>
            <person name="Wheeler R."/>
            <person name="Williams A."/>
            <person name="Wolf Y.I."/>
            <person name="Wolfe K.H."/>
            <person name="Yang S.P."/>
            <person name="Yeh R.F."/>
            <person name="Collins F."/>
            <person name="Guyer M.S."/>
            <person name="Peterson J."/>
            <person name="Felsenfeld A."/>
            <person name="Wetterstrand K.A."/>
            <person name="Patrinos A."/>
            <person name="Morgan M.J."/>
            <person name="de Jong P."/>
            <person name="Catanese J.J."/>
            <person name="Osoegawa K."/>
            <person name="Shizuya H."/>
            <person name="Choi S."/>
            <person name="Chen Y.J."/>
        </authorList>
    </citation>
    <scope>NUCLEOTIDE SEQUENCE [LARGE SCALE GENOMIC DNA]</scope>
</reference>
<reference evidence="2 3" key="2">
    <citation type="journal article" date="2004" name="Nature">
        <title>Finishing the euchromatic sequence of the human genome.</title>
        <authorList>
            <consortium name="International Human Genome Sequencing Consortium"/>
        </authorList>
    </citation>
    <scope>NUCLEOTIDE SEQUENCE [LARGE SCALE GENOMIC DNA]</scope>
</reference>
<dbReference type="ChiTaRS" id="TMEM18">
    <property type="organism name" value="human"/>
</dbReference>
<feature type="region of interest" description="Disordered" evidence="1">
    <location>
        <begin position="17"/>
        <end position="37"/>
    </location>
</feature>
<dbReference type="GeneTree" id="ENSGT00390000015191"/>
<reference evidence="2" key="5">
    <citation type="submission" date="2025-09" db="UniProtKB">
        <authorList>
            <consortium name="Ensembl"/>
        </authorList>
    </citation>
    <scope>IDENTIFICATION</scope>
</reference>
<keyword evidence="3" id="KW-1185">Reference proteome</keyword>
<dbReference type="Bgee" id="ENSG00000151353">
    <property type="expression patterns" value="Expressed in calcaneal tendon and 187 other cell types or tissues"/>
</dbReference>
<dbReference type="VEuPathDB" id="HostDB:ENSG00000151353"/>
<evidence type="ECO:0000313" key="2">
    <source>
        <dbReference type="Ensembl" id="ENSP00000408658.2"/>
    </source>
</evidence>
<reference evidence="2 3" key="3">
    <citation type="journal article" date="2005" name="Nature">
        <title>Generation and annotation of the DNA sequences of human chromosomes 2 and 4.</title>
        <authorList>
            <person name="Hillier L.W."/>
            <person name="Graves T.A."/>
            <person name="Fulton R.S."/>
            <person name="Fulton L.A."/>
            <person name="Pepin K.H."/>
            <person name="Minx P."/>
            <person name="Wagner-McPherson C."/>
            <person name="Layman D."/>
            <person name="Wylie K."/>
            <person name="Sekhon M."/>
            <person name="Becker M.C."/>
            <person name="Fewell G.A."/>
            <person name="Delehaunty K.D."/>
            <person name="Miner T.L."/>
            <person name="Nash W.E."/>
            <person name="Kremitzki C."/>
            <person name="Oddy L."/>
            <person name="Du H."/>
            <person name="Sun H."/>
            <person name="Bradshaw-Cordum H."/>
            <person name="Ali J."/>
            <person name="Carter J."/>
            <person name="Cordes M."/>
            <person name="Harris A."/>
            <person name="Isak A."/>
            <person name="van Brunt A."/>
            <person name="Nguyen C."/>
            <person name="Du F."/>
            <person name="Courtney L."/>
            <person name="Kalicki J."/>
            <person name="Ozersky P."/>
            <person name="Abbott S."/>
            <person name="Armstrong J."/>
            <person name="Belter E.A."/>
            <person name="Caruso L."/>
            <person name="Cedroni M."/>
            <person name="Cotton M."/>
            <person name="Davidson T."/>
            <person name="Desai A."/>
            <person name="Elliott G."/>
            <person name="Erb T."/>
            <person name="Fronick C."/>
            <person name="Gaige T."/>
            <person name="Haakenson W."/>
            <person name="Haglund K."/>
            <person name="Holmes A."/>
            <person name="Harkins R."/>
            <person name="Kim K."/>
            <person name="Kruchowski S.S."/>
            <person name="Strong C.M."/>
            <person name="Grewal N."/>
            <person name="Goyea E."/>
            <person name="Hou S."/>
            <person name="Levy A."/>
            <person name="Martinka S."/>
            <person name="Mead K."/>
            <person name="McLellan M.D."/>
            <person name="Meyer R."/>
            <person name="Randall-Maher J."/>
            <person name="Tomlinson C."/>
            <person name="Dauphin-Kohlberg S."/>
            <person name="Kozlowicz-Reilly A."/>
            <person name="Shah N."/>
            <person name="Swearengen-Shahid S."/>
            <person name="Snider J."/>
            <person name="Strong J.T."/>
            <person name="Thompson J."/>
            <person name="Yoakum M."/>
            <person name="Leonard S."/>
            <person name="Pearman C."/>
            <person name="Trani L."/>
            <person name="Radionenko M."/>
            <person name="Waligorski J.E."/>
            <person name="Wang C."/>
            <person name="Rock S.M."/>
            <person name="Tin-Wollam A.M."/>
            <person name="Maupin R."/>
            <person name="Latreille P."/>
            <person name="Wendl M.C."/>
            <person name="Yang S.P."/>
            <person name="Pohl C."/>
            <person name="Wallis J.W."/>
            <person name="Spieth J."/>
            <person name="Bieri T.A."/>
            <person name="Berkowicz N."/>
            <person name="Nelson J.O."/>
            <person name="Osborne J."/>
            <person name="Ding L."/>
            <person name="Meyer R."/>
            <person name="Sabo A."/>
            <person name="Shotland Y."/>
            <person name="Sinha P."/>
            <person name="Wohldmann P.E."/>
            <person name="Cook L.L."/>
            <person name="Hickenbotham M.T."/>
            <person name="Eldred J."/>
            <person name="Williams D."/>
            <person name="Jones T.A."/>
            <person name="She X."/>
            <person name="Ciccarelli F.D."/>
            <person name="Izaurralde E."/>
            <person name="Taylor J."/>
            <person name="Schmutz J."/>
            <person name="Myers R.M."/>
            <person name="Cox D.R."/>
            <person name="Huang X."/>
            <person name="McPherson J.D."/>
            <person name="Mardis E.R."/>
            <person name="Clifton S.W."/>
            <person name="Warren W.C."/>
            <person name="Chinwalla A.T."/>
            <person name="Eddy S.R."/>
            <person name="Marra M.A."/>
            <person name="Ovcharenko I."/>
            <person name="Furey T.S."/>
            <person name="Miller W."/>
            <person name="Eichler E.E."/>
            <person name="Bork P."/>
            <person name="Suyama M."/>
            <person name="Torrents D."/>
            <person name="Waterston R.H."/>
            <person name="Wilson R.K."/>
        </authorList>
    </citation>
    <scope>NUCLEOTIDE SEQUENCE [LARGE SCALE GENOMIC DNA]</scope>
</reference>
<dbReference type="Ensembl" id="ENST00000418447.2">
    <property type="protein sequence ID" value="ENSP00000408658.2"/>
    <property type="gene ID" value="ENSG00000151353.17"/>
</dbReference>
<dbReference type="Ensembl" id="ENST00000418447.2">
    <property type="protein sequence ID" value="ENSP00000408658.2"/>
    <property type="gene ID" value="ENSG00000151353.16"/>
</dbReference>
<proteinExistence type="predicted"/>
<dbReference type="Proteomes" id="UP000005640">
    <property type="component" value="Chromosome 2"/>
</dbReference>
<dbReference type="OrthoDB" id="411535at2759"/>
<dbReference type="HOGENOM" id="CLU_2960088_0_0_1"/>
<gene>
    <name evidence="2" type="primary">TMEM18</name>
</gene>
<evidence type="ECO:0000313" key="3">
    <source>
        <dbReference type="Proteomes" id="UP000005640"/>
    </source>
</evidence>
<dbReference type="UCSC" id="uc061gao.1">
    <property type="organism name" value="human"/>
</dbReference>
<dbReference type="ExpressionAtlas" id="F8WEA7">
    <property type="expression patterns" value="baseline and differential"/>
</dbReference>
<accession>F8WEA7</accession>
<dbReference type="EMBL" id="AC092159">
    <property type="status" value="NOT_ANNOTATED_CDS"/>
    <property type="molecule type" value="Genomic_DNA"/>
</dbReference>
<reference evidence="2" key="4">
    <citation type="submission" date="2025-08" db="UniProtKB">
        <authorList>
            <consortium name="Ensembl"/>
        </authorList>
    </citation>
    <scope>IDENTIFICATION</scope>
</reference>
<protein>
    <submittedName>
        <fullName evidence="2">Transmembrane protein 18</fullName>
    </submittedName>
</protein>
<dbReference type="AlphaFoldDB" id="F8WEA7"/>
<sequence length="69" mass="7556">MGTRWGLGRKPCSPHLRASGLLVQQGPGESRRRRSAALSGEFSVLQRGWRKSSLARGDGSRFPEVFSAD</sequence>
<organism evidence="2 3">
    <name type="scientific">Homo sapiens</name>
    <name type="common">Human</name>
    <dbReference type="NCBI Taxonomy" id="9606"/>
    <lineage>
        <taxon>Eukaryota</taxon>
        <taxon>Metazoa</taxon>
        <taxon>Chordata</taxon>
        <taxon>Craniata</taxon>
        <taxon>Vertebrata</taxon>
        <taxon>Euteleostomi</taxon>
        <taxon>Mammalia</taxon>
        <taxon>Eutheria</taxon>
        <taxon>Euarchontoglires</taxon>
        <taxon>Primates</taxon>
        <taxon>Haplorrhini</taxon>
        <taxon>Catarrhini</taxon>
        <taxon>Hominidae</taxon>
        <taxon>Homo</taxon>
    </lineage>
</organism>
<name>F8WEA7_HUMAN</name>
<dbReference type="OpenTargets" id="ENSG00000151353"/>
<dbReference type="HGNC" id="HGNC:25257">
    <property type="gene designation" value="TMEM18"/>
</dbReference>
<evidence type="ECO:0000256" key="1">
    <source>
        <dbReference type="SAM" id="MobiDB-lite"/>
    </source>
</evidence>